<feature type="active site" evidence="5">
    <location>
        <position position="132"/>
    </location>
</feature>
<evidence type="ECO:0000313" key="9">
    <source>
        <dbReference type="EMBL" id="KAF5332259.1"/>
    </source>
</evidence>
<protein>
    <recommendedName>
        <fullName evidence="8">Calpain catalytic domain-containing protein</fullName>
    </recommendedName>
</protein>
<proteinExistence type="inferred from homology"/>
<keyword evidence="3" id="KW-0378">Hydrolase</keyword>
<evidence type="ECO:0000256" key="7">
    <source>
        <dbReference type="SAM" id="MobiDB-lite"/>
    </source>
</evidence>
<dbReference type="EMBL" id="JAACJK010000111">
    <property type="protein sequence ID" value="KAF5332259.1"/>
    <property type="molecule type" value="Genomic_DNA"/>
</dbReference>
<dbReference type="Pfam" id="PF00648">
    <property type="entry name" value="Peptidase_C2"/>
    <property type="match status" value="1"/>
</dbReference>
<dbReference type="PRINTS" id="PR00704">
    <property type="entry name" value="CALPAIN"/>
</dbReference>
<feature type="compositionally biased region" description="Pro residues" evidence="7">
    <location>
        <begin position="679"/>
        <end position="707"/>
    </location>
</feature>
<evidence type="ECO:0000256" key="6">
    <source>
        <dbReference type="PROSITE-ProRule" id="PRU00239"/>
    </source>
</evidence>
<dbReference type="GO" id="GO:0006508">
    <property type="term" value="P:proteolysis"/>
    <property type="evidence" value="ECO:0007669"/>
    <property type="project" value="UniProtKB-KW"/>
</dbReference>
<dbReference type="SUPFAM" id="SSF54001">
    <property type="entry name" value="Cysteine proteinases"/>
    <property type="match status" value="1"/>
</dbReference>
<feature type="compositionally biased region" description="Polar residues" evidence="7">
    <location>
        <begin position="651"/>
        <end position="671"/>
    </location>
</feature>
<dbReference type="Gene3D" id="3.90.70.10">
    <property type="entry name" value="Cysteine proteinases"/>
    <property type="match status" value="1"/>
</dbReference>
<evidence type="ECO:0000256" key="4">
    <source>
        <dbReference type="ARBA" id="ARBA00022807"/>
    </source>
</evidence>
<evidence type="ECO:0000313" key="10">
    <source>
        <dbReference type="Proteomes" id="UP000541558"/>
    </source>
</evidence>
<feature type="region of interest" description="Disordered" evidence="7">
    <location>
        <begin position="568"/>
        <end position="722"/>
    </location>
</feature>
<evidence type="ECO:0000256" key="5">
    <source>
        <dbReference type="PIRSR" id="PIRSR622684-1"/>
    </source>
</evidence>
<dbReference type="GO" id="GO:0004198">
    <property type="term" value="F:calcium-dependent cysteine-type endopeptidase activity"/>
    <property type="evidence" value="ECO:0007669"/>
    <property type="project" value="InterPro"/>
</dbReference>
<dbReference type="SMART" id="SM00230">
    <property type="entry name" value="CysPc"/>
    <property type="match status" value="1"/>
</dbReference>
<evidence type="ECO:0000259" key="8">
    <source>
        <dbReference type="PROSITE" id="PS50203"/>
    </source>
</evidence>
<dbReference type="OrthoDB" id="424753at2759"/>
<dbReference type="InterPro" id="IPR022684">
    <property type="entry name" value="Calpain_cysteine_protease"/>
</dbReference>
<feature type="region of interest" description="Disordered" evidence="7">
    <location>
        <begin position="1"/>
        <end position="22"/>
    </location>
</feature>
<comment type="caution">
    <text evidence="6">Lacks conserved residue(s) required for the propagation of feature annotation.</text>
</comment>
<dbReference type="AlphaFoldDB" id="A0A8H5BZU7"/>
<dbReference type="Proteomes" id="UP000541558">
    <property type="component" value="Unassembled WGS sequence"/>
</dbReference>
<dbReference type="InterPro" id="IPR038765">
    <property type="entry name" value="Papain-like_cys_pep_sf"/>
</dbReference>
<feature type="compositionally biased region" description="Low complexity" evidence="7">
    <location>
        <begin position="579"/>
        <end position="595"/>
    </location>
</feature>
<dbReference type="PROSITE" id="PS50203">
    <property type="entry name" value="CALPAIN_CAT"/>
    <property type="match status" value="1"/>
</dbReference>
<comment type="caution">
    <text evidence="9">The sequence shown here is derived from an EMBL/GenBank/DDBJ whole genome shotgun (WGS) entry which is preliminary data.</text>
</comment>
<feature type="compositionally biased region" description="Pro residues" evidence="7">
    <location>
        <begin position="596"/>
        <end position="612"/>
    </location>
</feature>
<gene>
    <name evidence="9" type="ORF">D9611_008099</name>
</gene>
<name>A0A8H5BZU7_9AGAR</name>
<evidence type="ECO:0000256" key="1">
    <source>
        <dbReference type="ARBA" id="ARBA00007623"/>
    </source>
</evidence>
<keyword evidence="2" id="KW-0645">Protease</keyword>
<keyword evidence="4" id="KW-0788">Thiol protease</keyword>
<keyword evidence="10" id="KW-1185">Reference proteome</keyword>
<accession>A0A8H5BZU7</accession>
<comment type="similarity">
    <text evidence="1">Belongs to the peptidase C2 family.</text>
</comment>
<dbReference type="PANTHER" id="PTHR10183:SF379">
    <property type="entry name" value="CALPAIN-5"/>
    <property type="match status" value="1"/>
</dbReference>
<dbReference type="PANTHER" id="PTHR10183">
    <property type="entry name" value="CALPAIN"/>
    <property type="match status" value="1"/>
</dbReference>
<feature type="domain" description="Calpain catalytic" evidence="8">
    <location>
        <begin position="72"/>
        <end position="382"/>
    </location>
</feature>
<sequence>MYQPPMHAAGPYPPHPQQQPLAPVVTQSTNNAVTYAQYQLGVSISQQKRQAFAECKSQVERIAAQCRRKNRKFRDIEFDLENDRQRCLHNLSSPDVFSPVDTRRIQDLVEKPTFYSGGLRAAEVVQGSAGDCYLVAALSGLTAIPKLVEELCVARDEEIGVYGFLFYRDCYWVPVIVDDLVYTRIPRWELLTETEKELYHYDRVVYNKTARSSMDSLYFAKAGKTEDTWVPLVEKAFAKLIGDYASIMSGGTSEALDIILGGASVPILTKDILDTDKFWNEELLNANKDRLFGCWFSGASIQGLAGSLSYSIAKAVECKGKRFVLLRHPWGNAAWNGPWSDGSKEWTPEWLEVMDEIGHDFSVPAQFVMEYKDFLDTWYEVQRTLVFDDSWLMSSQWLHLAEKKDPILPWNYGDLTFSFSLPAACRTVLCLALVYSRYFRDIQGAYVWNMDFIVIKEGETEPLAESSYSVFYTRTACLELDLEAGNYTVLPRLDPRVDKEMDYYKEGVEGGWDKRKLRQVMNQRMKSRSIAANYTPDPRLMVKPLADVLSGDLTKTDKGTLETLKTYGHEVRPGNESITVTTNTTTHTVVSKSSPSPYPPPHLGPSPAPPYGGYPQGYPPYQAYPSYPQQPPGSPRGAAPDRNWAGGHLQTPYSRAQTPDGSQRSHVSSRTARNEGPNQPLPPPPPPQHGPPFTGPPPPPPPQLPPAPDKRRQGPAVGDEYLEDDNGIVLGLKVFTKGISPTAITGRLKEPTTSV</sequence>
<dbReference type="InterPro" id="IPR001300">
    <property type="entry name" value="Peptidase_C2_calpain_cat"/>
</dbReference>
<evidence type="ECO:0000256" key="3">
    <source>
        <dbReference type="ARBA" id="ARBA00022801"/>
    </source>
</evidence>
<reference evidence="9 10" key="1">
    <citation type="journal article" date="2020" name="ISME J.">
        <title>Uncovering the hidden diversity of litter-decomposition mechanisms in mushroom-forming fungi.</title>
        <authorList>
            <person name="Floudas D."/>
            <person name="Bentzer J."/>
            <person name="Ahren D."/>
            <person name="Johansson T."/>
            <person name="Persson P."/>
            <person name="Tunlid A."/>
        </authorList>
    </citation>
    <scope>NUCLEOTIDE SEQUENCE [LARGE SCALE GENOMIC DNA]</scope>
    <source>
        <strain evidence="9 10">CBS 175.51</strain>
    </source>
</reference>
<organism evidence="9 10">
    <name type="scientific">Ephemerocybe angulata</name>
    <dbReference type="NCBI Taxonomy" id="980116"/>
    <lineage>
        <taxon>Eukaryota</taxon>
        <taxon>Fungi</taxon>
        <taxon>Dikarya</taxon>
        <taxon>Basidiomycota</taxon>
        <taxon>Agaricomycotina</taxon>
        <taxon>Agaricomycetes</taxon>
        <taxon>Agaricomycetidae</taxon>
        <taxon>Agaricales</taxon>
        <taxon>Agaricineae</taxon>
        <taxon>Psathyrellaceae</taxon>
        <taxon>Ephemerocybe</taxon>
    </lineage>
</organism>
<evidence type="ECO:0000256" key="2">
    <source>
        <dbReference type="ARBA" id="ARBA00022670"/>
    </source>
</evidence>